<dbReference type="AlphaFoldDB" id="A0A5C3P385"/>
<dbReference type="EMBL" id="ML211354">
    <property type="protein sequence ID" value="TFK83931.1"/>
    <property type="molecule type" value="Genomic_DNA"/>
</dbReference>
<sequence>MSGNARPSSKRKYTKQPKSKKVAPALVVDKEFEISITVDGEPAGICLGNVEHATMYAQLLLDAVNNRSFPLEGDDKDIGLGVLKGETITNRRVLRVTDDLSIGKVATLLVEQALKDIPEWDHSKQIWLLGIKRGVVDDRDVIYFPEVEFRE</sequence>
<evidence type="ECO:0000313" key="1">
    <source>
        <dbReference type="EMBL" id="TFK83931.1"/>
    </source>
</evidence>
<dbReference type="Proteomes" id="UP000308197">
    <property type="component" value="Unassembled WGS sequence"/>
</dbReference>
<organism evidence="1 2">
    <name type="scientific">Polyporus arcularius HHB13444</name>
    <dbReference type="NCBI Taxonomy" id="1314778"/>
    <lineage>
        <taxon>Eukaryota</taxon>
        <taxon>Fungi</taxon>
        <taxon>Dikarya</taxon>
        <taxon>Basidiomycota</taxon>
        <taxon>Agaricomycotina</taxon>
        <taxon>Agaricomycetes</taxon>
        <taxon>Polyporales</taxon>
        <taxon>Polyporaceae</taxon>
        <taxon>Polyporus</taxon>
    </lineage>
</organism>
<dbReference type="InParanoid" id="A0A5C3P385"/>
<reference evidence="1 2" key="1">
    <citation type="journal article" date="2019" name="Nat. Ecol. Evol.">
        <title>Megaphylogeny resolves global patterns of mushroom evolution.</title>
        <authorList>
            <person name="Varga T."/>
            <person name="Krizsan K."/>
            <person name="Foldi C."/>
            <person name="Dima B."/>
            <person name="Sanchez-Garcia M."/>
            <person name="Sanchez-Ramirez S."/>
            <person name="Szollosi G.J."/>
            <person name="Szarkandi J.G."/>
            <person name="Papp V."/>
            <person name="Albert L."/>
            <person name="Andreopoulos W."/>
            <person name="Angelini C."/>
            <person name="Antonin V."/>
            <person name="Barry K.W."/>
            <person name="Bougher N.L."/>
            <person name="Buchanan P."/>
            <person name="Buyck B."/>
            <person name="Bense V."/>
            <person name="Catcheside P."/>
            <person name="Chovatia M."/>
            <person name="Cooper J."/>
            <person name="Damon W."/>
            <person name="Desjardin D."/>
            <person name="Finy P."/>
            <person name="Geml J."/>
            <person name="Haridas S."/>
            <person name="Hughes K."/>
            <person name="Justo A."/>
            <person name="Karasinski D."/>
            <person name="Kautmanova I."/>
            <person name="Kiss B."/>
            <person name="Kocsube S."/>
            <person name="Kotiranta H."/>
            <person name="LaButti K.M."/>
            <person name="Lechner B.E."/>
            <person name="Liimatainen K."/>
            <person name="Lipzen A."/>
            <person name="Lukacs Z."/>
            <person name="Mihaltcheva S."/>
            <person name="Morgado L.N."/>
            <person name="Niskanen T."/>
            <person name="Noordeloos M.E."/>
            <person name="Ohm R.A."/>
            <person name="Ortiz-Santana B."/>
            <person name="Ovrebo C."/>
            <person name="Racz N."/>
            <person name="Riley R."/>
            <person name="Savchenko A."/>
            <person name="Shiryaev A."/>
            <person name="Soop K."/>
            <person name="Spirin V."/>
            <person name="Szebenyi C."/>
            <person name="Tomsovsky M."/>
            <person name="Tulloss R.E."/>
            <person name="Uehling J."/>
            <person name="Grigoriev I.V."/>
            <person name="Vagvolgyi C."/>
            <person name="Papp T."/>
            <person name="Martin F.M."/>
            <person name="Miettinen O."/>
            <person name="Hibbett D.S."/>
            <person name="Nagy L.G."/>
        </authorList>
    </citation>
    <scope>NUCLEOTIDE SEQUENCE [LARGE SCALE GENOMIC DNA]</scope>
    <source>
        <strain evidence="1 2">HHB13444</strain>
    </source>
</reference>
<keyword evidence="2" id="KW-1185">Reference proteome</keyword>
<name>A0A5C3P385_9APHY</name>
<evidence type="ECO:0000313" key="2">
    <source>
        <dbReference type="Proteomes" id="UP000308197"/>
    </source>
</evidence>
<protein>
    <submittedName>
        <fullName evidence="1">Uncharacterized protein</fullName>
    </submittedName>
</protein>
<proteinExistence type="predicted"/>
<gene>
    <name evidence="1" type="ORF">K466DRAFT_602448</name>
</gene>
<accession>A0A5C3P385</accession>